<feature type="binding site" evidence="7">
    <location>
        <position position="194"/>
    </location>
    <ligand>
        <name>3-phosphoshikimate</name>
        <dbReference type="ChEBI" id="CHEBI:145989"/>
    </ligand>
</feature>
<evidence type="ECO:0000256" key="1">
    <source>
        <dbReference type="ARBA" id="ARBA00004811"/>
    </source>
</evidence>
<feature type="binding site" evidence="7">
    <location>
        <position position="46"/>
    </location>
    <ligand>
        <name>3-phosphoshikimate</name>
        <dbReference type="ChEBI" id="CHEBI:145989"/>
    </ligand>
</feature>
<feature type="binding site" evidence="7">
    <location>
        <position position="365"/>
    </location>
    <ligand>
        <name>3-phosphoshikimate</name>
        <dbReference type="ChEBI" id="CHEBI:145989"/>
    </ligand>
</feature>
<evidence type="ECO:0000256" key="2">
    <source>
        <dbReference type="ARBA" id="ARBA00009948"/>
    </source>
</evidence>
<dbReference type="PANTHER" id="PTHR21090:SF5">
    <property type="entry name" value="PENTAFUNCTIONAL AROM POLYPEPTIDE"/>
    <property type="match status" value="1"/>
</dbReference>
<comment type="subunit">
    <text evidence="7">Monomer.</text>
</comment>
<evidence type="ECO:0000256" key="5">
    <source>
        <dbReference type="ARBA" id="ARBA00023141"/>
    </source>
</evidence>
<feature type="binding site" evidence="7">
    <location>
        <position position="146"/>
    </location>
    <ligand>
        <name>phosphoenolpyruvate</name>
        <dbReference type="ChEBI" id="CHEBI:58702"/>
    </ligand>
</feature>
<accession>A0A927CL31</accession>
<keyword evidence="3 7" id="KW-0028">Amino-acid biosynthesis</keyword>
<comment type="pathway">
    <text evidence="1 7">Metabolic intermediate biosynthesis; chorismate biosynthesis; chorismate from D-erythrose 4-phosphate and phosphoenolpyruvate: step 6/7.</text>
</comment>
<dbReference type="HAMAP" id="MF_00210">
    <property type="entry name" value="EPSP_synth"/>
    <property type="match status" value="1"/>
</dbReference>
<feature type="binding site" evidence="7">
    <location>
        <position position="193"/>
    </location>
    <ligand>
        <name>3-phosphoshikimate</name>
        <dbReference type="ChEBI" id="CHEBI:145989"/>
    </ligand>
</feature>
<sequence>MREEEHSDSLRREARSPWSTHNDKAAVTVSPSKTAVHGTVRLAGSKSLTNRALIIAALAEGESRIDGLLRSDDSYWCIDCLTSLGVRVDVVGDSARVAGCGGRWPNRTGRLYVGAAGTAARFLPGALAAAGSGVWTMAGSKRMSERPIAPLLDALTKLGAGIAYAQDEGSLPFTLEAGGLQGGAVVLPGAESSQFISGLLLAAPYAKEALEIRIDGDVVQRDYVVMTLGLMEEFGVKPQPAEDGRSITVRPAKYEARSIRLESDVSTCCYFWALAALTGGRVRIEGIDAASTRQPDIELLNVLERMGCTVDRGAGHVEVFGPKRLKGGFEVSMGSWSDQTLTMAAMAVFADGPVTMKDAAHIRHHECDRIAAVCSELRKFGIRADEHEDGLTVYPGRPLPSVPLDSHDDHRMAMALSLIGARVDGVRIADPGCVSKTCPDFFERMSALGLQVDYE</sequence>
<feature type="binding site" evidence="7">
    <location>
        <position position="411"/>
    </location>
    <ligand>
        <name>phosphoenolpyruvate</name>
        <dbReference type="ChEBI" id="CHEBI:58702"/>
    </ligand>
</feature>
<evidence type="ECO:0000256" key="7">
    <source>
        <dbReference type="HAMAP-Rule" id="MF_00210"/>
    </source>
</evidence>
<feature type="binding site" evidence="7">
    <location>
        <position position="46"/>
    </location>
    <ligand>
        <name>phosphoenolpyruvate</name>
        <dbReference type="ChEBI" id="CHEBI:58702"/>
    </ligand>
</feature>
<evidence type="ECO:0000256" key="8">
    <source>
        <dbReference type="SAM" id="MobiDB-lite"/>
    </source>
</evidence>
<keyword evidence="4 7" id="KW-0808">Transferase</keyword>
<dbReference type="GO" id="GO:0009423">
    <property type="term" value="P:chorismate biosynthetic process"/>
    <property type="evidence" value="ECO:0007669"/>
    <property type="project" value="UniProtKB-UniRule"/>
</dbReference>
<comment type="caution">
    <text evidence="7">Lacks conserved residue(s) required for the propagation of feature annotation.</text>
</comment>
<evidence type="ECO:0000256" key="4">
    <source>
        <dbReference type="ARBA" id="ARBA00022679"/>
    </source>
</evidence>
<feature type="binding site" evidence="7">
    <location>
        <position position="194"/>
    </location>
    <ligand>
        <name>phosphoenolpyruvate</name>
        <dbReference type="ChEBI" id="CHEBI:58702"/>
    </ligand>
</feature>
<feature type="region of interest" description="Disordered" evidence="8">
    <location>
        <begin position="1"/>
        <end position="29"/>
    </location>
</feature>
<dbReference type="CDD" id="cd01556">
    <property type="entry name" value="EPSP_synthase"/>
    <property type="match status" value="1"/>
</dbReference>
<dbReference type="PANTHER" id="PTHR21090">
    <property type="entry name" value="AROM/DEHYDROQUINATE SYNTHASE"/>
    <property type="match status" value="1"/>
</dbReference>
<evidence type="ECO:0000313" key="10">
    <source>
        <dbReference type="EMBL" id="MBD2867625.1"/>
    </source>
</evidence>
<feature type="binding site" evidence="7">
    <location>
        <position position="192"/>
    </location>
    <ligand>
        <name>3-phosphoshikimate</name>
        <dbReference type="ChEBI" id="CHEBI:145989"/>
    </ligand>
</feature>
<dbReference type="GO" id="GO:0009073">
    <property type="term" value="P:aromatic amino acid family biosynthetic process"/>
    <property type="evidence" value="ECO:0007669"/>
    <property type="project" value="UniProtKB-KW"/>
</dbReference>
<evidence type="ECO:0000259" key="9">
    <source>
        <dbReference type="Pfam" id="PF00275"/>
    </source>
</evidence>
<evidence type="ECO:0000256" key="3">
    <source>
        <dbReference type="ARBA" id="ARBA00022605"/>
    </source>
</evidence>
<dbReference type="NCBIfam" id="TIGR01356">
    <property type="entry name" value="aroA"/>
    <property type="match status" value="1"/>
</dbReference>
<feature type="binding site" evidence="7">
    <location>
        <position position="47"/>
    </location>
    <ligand>
        <name>3-phosphoshikimate</name>
        <dbReference type="ChEBI" id="CHEBI:145989"/>
    </ligand>
</feature>
<protein>
    <recommendedName>
        <fullName evidence="7">3-phosphoshikimate 1-carboxyvinyltransferase</fullName>
        <ecNumber evidence="7">2.5.1.19</ecNumber>
    </recommendedName>
    <alternativeName>
        <fullName evidence="7">5-enolpyruvylshikimate-3-phosphate synthase</fullName>
        <shortName evidence="7">EPSP synthase</shortName>
        <shortName evidence="7">EPSPS</shortName>
    </alternativeName>
</protein>
<keyword evidence="7" id="KW-0963">Cytoplasm</keyword>
<dbReference type="AlphaFoldDB" id="A0A927CL31"/>
<dbReference type="Proteomes" id="UP000632125">
    <property type="component" value="Unassembled WGS sequence"/>
</dbReference>
<keyword evidence="11" id="KW-1185">Reference proteome</keyword>
<comment type="catalytic activity">
    <reaction evidence="6">
        <text>3-phosphoshikimate + phosphoenolpyruvate = 5-O-(1-carboxyvinyl)-3-phosphoshikimate + phosphate</text>
        <dbReference type="Rhea" id="RHEA:21256"/>
        <dbReference type="ChEBI" id="CHEBI:43474"/>
        <dbReference type="ChEBI" id="CHEBI:57701"/>
        <dbReference type="ChEBI" id="CHEBI:58702"/>
        <dbReference type="ChEBI" id="CHEBI:145989"/>
        <dbReference type="EC" id="2.5.1.19"/>
    </reaction>
    <physiologicalReaction direction="left-to-right" evidence="6">
        <dbReference type="Rhea" id="RHEA:21257"/>
    </physiologicalReaction>
</comment>
<feature type="binding site" evidence="7">
    <location>
        <position position="369"/>
    </location>
    <ligand>
        <name>phosphoenolpyruvate</name>
        <dbReference type="ChEBI" id="CHEBI:58702"/>
    </ligand>
</feature>
<feature type="binding site" evidence="7">
    <location>
        <position position="117"/>
    </location>
    <ligand>
        <name>phosphoenolpyruvate</name>
        <dbReference type="ChEBI" id="CHEBI:58702"/>
    </ligand>
</feature>
<comment type="similarity">
    <text evidence="2 7">Belongs to the EPSP synthase family.</text>
</comment>
<feature type="domain" description="Enolpyruvate transferase" evidence="9">
    <location>
        <begin position="34"/>
        <end position="445"/>
    </location>
</feature>
<dbReference type="InterPro" id="IPR013792">
    <property type="entry name" value="RNA3'P_cycl/enolpyr_Trfase_a/b"/>
</dbReference>
<dbReference type="GO" id="GO:0008652">
    <property type="term" value="P:amino acid biosynthetic process"/>
    <property type="evidence" value="ECO:0007669"/>
    <property type="project" value="UniProtKB-KW"/>
</dbReference>
<dbReference type="InterPro" id="IPR006264">
    <property type="entry name" value="EPSP_synthase"/>
</dbReference>
<dbReference type="GO" id="GO:0003866">
    <property type="term" value="F:3-phosphoshikimate 1-carboxyvinyltransferase activity"/>
    <property type="evidence" value="ECO:0007669"/>
    <property type="project" value="UniProtKB-UniRule"/>
</dbReference>
<dbReference type="GO" id="GO:0005737">
    <property type="term" value="C:cytoplasm"/>
    <property type="evidence" value="ECO:0007669"/>
    <property type="project" value="UniProtKB-SubCell"/>
</dbReference>
<feature type="active site" description="Proton acceptor" evidence="7">
    <location>
        <position position="338"/>
    </location>
</feature>
<keyword evidence="5 7" id="KW-0057">Aromatic amino acid biosynthesis</keyword>
<dbReference type="SUPFAM" id="SSF55205">
    <property type="entry name" value="EPT/RTPC-like"/>
    <property type="match status" value="1"/>
</dbReference>
<dbReference type="InterPro" id="IPR023193">
    <property type="entry name" value="EPSP_synthase_CS"/>
</dbReference>
<dbReference type="Gene3D" id="3.65.10.10">
    <property type="entry name" value="Enolpyruvate transferase domain"/>
    <property type="match status" value="2"/>
</dbReference>
<dbReference type="InterPro" id="IPR036968">
    <property type="entry name" value="Enolpyruvate_Tfrase_sf"/>
</dbReference>
<feature type="binding site" evidence="7">
    <location>
        <position position="338"/>
    </location>
    <ligand>
        <name>3-phosphoshikimate</name>
        <dbReference type="ChEBI" id="CHEBI:145989"/>
    </ligand>
</feature>
<dbReference type="EC" id="2.5.1.19" evidence="7"/>
<comment type="caution">
    <text evidence="10">The sequence shown here is derived from an EMBL/GenBank/DDBJ whole genome shotgun (WGS) entry which is preliminary data.</text>
</comment>
<evidence type="ECO:0000313" key="11">
    <source>
        <dbReference type="Proteomes" id="UP000632125"/>
    </source>
</evidence>
<feature type="compositionally biased region" description="Basic and acidic residues" evidence="8">
    <location>
        <begin position="1"/>
        <end position="15"/>
    </location>
</feature>
<organism evidence="10 11">
    <name type="scientific">Paenibacillus arenilitoris</name>
    <dbReference type="NCBI Taxonomy" id="2772299"/>
    <lineage>
        <taxon>Bacteria</taxon>
        <taxon>Bacillati</taxon>
        <taxon>Bacillota</taxon>
        <taxon>Bacilli</taxon>
        <taxon>Bacillales</taxon>
        <taxon>Paenibacillaceae</taxon>
        <taxon>Paenibacillus</taxon>
    </lineage>
</organism>
<comment type="function">
    <text evidence="7">Catalyzes the transfer of the enolpyruvyl moiety of phosphoenolpyruvate (PEP) to the 5-hydroxyl of shikimate-3-phosphate (S3P) to produce enolpyruvyl shikimate-3-phosphate and inorganic phosphate.</text>
</comment>
<dbReference type="EMBL" id="JACXIY010000003">
    <property type="protein sequence ID" value="MBD2867625.1"/>
    <property type="molecule type" value="Genomic_DNA"/>
</dbReference>
<gene>
    <name evidence="7 10" type="primary">aroA</name>
    <name evidence="10" type="ORF">IDH41_03480</name>
</gene>
<name>A0A927CL31_9BACL</name>
<dbReference type="PIRSF" id="PIRSF000505">
    <property type="entry name" value="EPSPS"/>
    <property type="match status" value="1"/>
</dbReference>
<reference evidence="10" key="1">
    <citation type="submission" date="2020-09" db="EMBL/GenBank/DDBJ databases">
        <title>A novel bacterium of genus Paenibacillus, isolated from South China Sea.</title>
        <authorList>
            <person name="Huang H."/>
            <person name="Mo K."/>
            <person name="Hu Y."/>
        </authorList>
    </citation>
    <scope>NUCLEOTIDE SEQUENCE</scope>
    <source>
        <strain evidence="10">IB182493</strain>
    </source>
</reference>
<dbReference type="InterPro" id="IPR001986">
    <property type="entry name" value="Enolpyruvate_Tfrase_dom"/>
</dbReference>
<comment type="subcellular location">
    <subcellularLocation>
        <location evidence="7">Cytoplasm</location>
    </subcellularLocation>
</comment>
<evidence type="ECO:0000256" key="6">
    <source>
        <dbReference type="ARBA" id="ARBA00044633"/>
    </source>
</evidence>
<proteinExistence type="inferred from homology"/>
<dbReference type="PROSITE" id="PS00885">
    <property type="entry name" value="EPSP_SYNTHASE_2"/>
    <property type="match status" value="1"/>
</dbReference>
<dbReference type="Pfam" id="PF00275">
    <property type="entry name" value="EPSP_synthase"/>
    <property type="match status" value="1"/>
</dbReference>
<feature type="binding site" evidence="7">
    <location>
        <position position="51"/>
    </location>
    <ligand>
        <name>3-phosphoshikimate</name>
        <dbReference type="ChEBI" id="CHEBI:145989"/>
    </ligand>
</feature>
<dbReference type="RefSeq" id="WP_190858329.1">
    <property type="nucleotide sequence ID" value="NZ_JACXIY010000003.1"/>
</dbReference>
<feature type="binding site" evidence="7">
    <location>
        <position position="436"/>
    </location>
    <ligand>
        <name>phosphoenolpyruvate</name>
        <dbReference type="ChEBI" id="CHEBI:58702"/>
    </ligand>
</feature>